<dbReference type="Pfam" id="PF04313">
    <property type="entry name" value="HSDR_N"/>
    <property type="match status" value="1"/>
</dbReference>
<sequence length="37" mass="4053">MTQLFLERTLTGGPTIRVDLVLFVNGIPLGVIEVSRP</sequence>
<proteinExistence type="predicted"/>
<evidence type="ECO:0000313" key="2">
    <source>
        <dbReference type="EMBL" id="PRD42570.1"/>
    </source>
</evidence>
<keyword evidence="3" id="KW-1185">Reference proteome</keyword>
<dbReference type="GO" id="GO:0003677">
    <property type="term" value="F:DNA binding"/>
    <property type="evidence" value="ECO:0007669"/>
    <property type="project" value="UniProtKB-KW"/>
</dbReference>
<dbReference type="AlphaFoldDB" id="A0A2S9IPY0"/>
<feature type="domain" description="Restriction endonuclease type I HsdR N-terminal" evidence="1">
    <location>
        <begin position="9"/>
        <end position="36"/>
    </location>
</feature>
<evidence type="ECO:0000259" key="1">
    <source>
        <dbReference type="Pfam" id="PF04313"/>
    </source>
</evidence>
<reference evidence="2 3" key="1">
    <citation type="submission" date="2018-02" db="EMBL/GenBank/DDBJ databases">
        <title>The draft genome of Phyllobacterium sp. 1N-3.</title>
        <authorList>
            <person name="Liu L."/>
            <person name="Li L."/>
            <person name="Zhang X."/>
            <person name="Wang T."/>
            <person name="Liang L."/>
        </authorList>
    </citation>
    <scope>NUCLEOTIDE SEQUENCE [LARGE SCALE GENOMIC DNA]</scope>
    <source>
        <strain evidence="2 3">1N-3</strain>
    </source>
</reference>
<dbReference type="Proteomes" id="UP000239434">
    <property type="component" value="Unassembled WGS sequence"/>
</dbReference>
<name>A0A2S9IPY0_9HYPH</name>
<dbReference type="Gene3D" id="3.90.1570.50">
    <property type="match status" value="1"/>
</dbReference>
<protein>
    <recommendedName>
        <fullName evidence="1">Restriction endonuclease type I HsdR N-terminal domain-containing protein</fullName>
    </recommendedName>
</protein>
<dbReference type="EMBL" id="PVBR01000011">
    <property type="protein sequence ID" value="PRD42570.1"/>
    <property type="molecule type" value="Genomic_DNA"/>
</dbReference>
<evidence type="ECO:0000313" key="3">
    <source>
        <dbReference type="Proteomes" id="UP000239434"/>
    </source>
</evidence>
<dbReference type="GO" id="GO:0009307">
    <property type="term" value="P:DNA restriction-modification system"/>
    <property type="evidence" value="ECO:0007669"/>
    <property type="project" value="UniProtKB-KW"/>
</dbReference>
<dbReference type="InterPro" id="IPR007409">
    <property type="entry name" value="Restrct_endonuc_type1_HsdR_N"/>
</dbReference>
<organism evidence="2 3">
    <name type="scientific">Phyllobacterium phragmitis</name>
    <dbReference type="NCBI Taxonomy" id="2670329"/>
    <lineage>
        <taxon>Bacteria</taxon>
        <taxon>Pseudomonadati</taxon>
        <taxon>Pseudomonadota</taxon>
        <taxon>Alphaproteobacteria</taxon>
        <taxon>Hyphomicrobiales</taxon>
        <taxon>Phyllobacteriaceae</taxon>
        <taxon>Phyllobacterium</taxon>
    </lineage>
</organism>
<dbReference type="GO" id="GO:0009035">
    <property type="term" value="F:type I site-specific deoxyribonuclease activity"/>
    <property type="evidence" value="ECO:0007669"/>
    <property type="project" value="UniProtKB-EC"/>
</dbReference>
<accession>A0A2S9IPY0</accession>
<dbReference type="GO" id="GO:0005524">
    <property type="term" value="F:ATP binding"/>
    <property type="evidence" value="ECO:0007669"/>
    <property type="project" value="UniProtKB-KW"/>
</dbReference>
<comment type="caution">
    <text evidence="2">The sequence shown here is derived from an EMBL/GenBank/DDBJ whole genome shotgun (WGS) entry which is preliminary data.</text>
</comment>
<gene>
    <name evidence="2" type="ORF">C5748_15850</name>
</gene>